<evidence type="ECO:0000256" key="1">
    <source>
        <dbReference type="ARBA" id="ARBA00004571"/>
    </source>
</evidence>
<dbReference type="Gene3D" id="2.170.130.10">
    <property type="entry name" value="TonB-dependent receptor, plug domain"/>
    <property type="match status" value="1"/>
</dbReference>
<comment type="caution">
    <text evidence="12">The sequence shown here is derived from an EMBL/GenBank/DDBJ whole genome shotgun (WGS) entry which is preliminary data.</text>
</comment>
<dbReference type="GO" id="GO:0009279">
    <property type="term" value="C:cell outer membrane"/>
    <property type="evidence" value="ECO:0007669"/>
    <property type="project" value="UniProtKB-SubCell"/>
</dbReference>
<feature type="domain" description="Outer membrane protein beta-barrel" evidence="11">
    <location>
        <begin position="537"/>
        <end position="747"/>
    </location>
</feature>
<evidence type="ECO:0000256" key="6">
    <source>
        <dbReference type="ARBA" id="ARBA00023136"/>
    </source>
</evidence>
<protein>
    <submittedName>
        <fullName evidence="12">TonB-dependent receptor</fullName>
    </submittedName>
</protein>
<dbReference type="InterPro" id="IPR039426">
    <property type="entry name" value="TonB-dep_rcpt-like"/>
</dbReference>
<comment type="subcellular location">
    <subcellularLocation>
        <location evidence="1 8">Cell outer membrane</location>
        <topology evidence="1 8">Multi-pass membrane protein</topology>
    </subcellularLocation>
</comment>
<feature type="signal peptide" evidence="9">
    <location>
        <begin position="1"/>
        <end position="24"/>
    </location>
</feature>
<keyword evidence="6 8" id="KW-0472">Membrane</keyword>
<accession>A0A832I325</accession>
<organism evidence="12">
    <name type="scientific">Eiseniibacteriota bacterium</name>
    <dbReference type="NCBI Taxonomy" id="2212470"/>
    <lineage>
        <taxon>Bacteria</taxon>
        <taxon>Candidatus Eiseniibacteriota</taxon>
    </lineage>
</organism>
<dbReference type="PANTHER" id="PTHR30069:SF29">
    <property type="entry name" value="HEMOGLOBIN AND HEMOGLOBIN-HAPTOGLOBIN-BINDING PROTEIN 1-RELATED"/>
    <property type="match status" value="1"/>
</dbReference>
<comment type="similarity">
    <text evidence="8">Belongs to the TonB-dependent receptor family.</text>
</comment>
<evidence type="ECO:0000256" key="8">
    <source>
        <dbReference type="PROSITE-ProRule" id="PRU01360"/>
    </source>
</evidence>
<evidence type="ECO:0000256" key="2">
    <source>
        <dbReference type="ARBA" id="ARBA00022448"/>
    </source>
</evidence>
<dbReference type="InterPro" id="IPR013784">
    <property type="entry name" value="Carb-bd-like_fold"/>
</dbReference>
<gene>
    <name evidence="12" type="ORF">ENR23_11600</name>
</gene>
<dbReference type="InterPro" id="IPR041700">
    <property type="entry name" value="OMP_b-brl_3"/>
</dbReference>
<keyword evidence="12" id="KW-0675">Receptor</keyword>
<reference evidence="12" key="1">
    <citation type="journal article" date="2020" name="mSystems">
        <title>Genome- and Community-Level Interaction Insights into Carbon Utilization and Element Cycling Functions of Hydrothermarchaeota in Hydrothermal Sediment.</title>
        <authorList>
            <person name="Zhou Z."/>
            <person name="Liu Y."/>
            <person name="Xu W."/>
            <person name="Pan J."/>
            <person name="Luo Z.H."/>
            <person name="Li M."/>
        </authorList>
    </citation>
    <scope>NUCLEOTIDE SEQUENCE [LARGE SCALE GENOMIC DNA]</scope>
    <source>
        <strain evidence="12">SpSt-381</strain>
    </source>
</reference>
<dbReference type="GO" id="GO:0030246">
    <property type="term" value="F:carbohydrate binding"/>
    <property type="evidence" value="ECO:0007669"/>
    <property type="project" value="InterPro"/>
</dbReference>
<keyword evidence="3 8" id="KW-1134">Transmembrane beta strand</keyword>
<evidence type="ECO:0000259" key="10">
    <source>
        <dbReference type="Pfam" id="PF07715"/>
    </source>
</evidence>
<evidence type="ECO:0000256" key="9">
    <source>
        <dbReference type="SAM" id="SignalP"/>
    </source>
</evidence>
<dbReference type="Pfam" id="PF13620">
    <property type="entry name" value="CarboxypepD_reg"/>
    <property type="match status" value="1"/>
</dbReference>
<feature type="chain" id="PRO_5032409754" evidence="9">
    <location>
        <begin position="25"/>
        <end position="922"/>
    </location>
</feature>
<dbReference type="PANTHER" id="PTHR30069">
    <property type="entry name" value="TONB-DEPENDENT OUTER MEMBRANE RECEPTOR"/>
    <property type="match status" value="1"/>
</dbReference>
<dbReference type="PROSITE" id="PS52016">
    <property type="entry name" value="TONB_DEPENDENT_REC_3"/>
    <property type="match status" value="1"/>
</dbReference>
<dbReference type="Gene3D" id="2.60.40.1120">
    <property type="entry name" value="Carboxypeptidase-like, regulatory domain"/>
    <property type="match status" value="1"/>
</dbReference>
<keyword evidence="7 8" id="KW-0998">Cell outer membrane</keyword>
<dbReference type="InterPro" id="IPR012910">
    <property type="entry name" value="Plug_dom"/>
</dbReference>
<name>A0A832I325_UNCEI</name>
<dbReference type="InterPro" id="IPR036942">
    <property type="entry name" value="Beta-barrel_TonB_sf"/>
</dbReference>
<dbReference type="Gene3D" id="2.40.170.20">
    <property type="entry name" value="TonB-dependent receptor, beta-barrel domain"/>
    <property type="match status" value="1"/>
</dbReference>
<dbReference type="InterPro" id="IPR037066">
    <property type="entry name" value="Plug_dom_sf"/>
</dbReference>
<dbReference type="Pfam" id="PF07715">
    <property type="entry name" value="Plug"/>
    <property type="match status" value="1"/>
</dbReference>
<dbReference type="Pfam" id="PF14905">
    <property type="entry name" value="OMP_b-brl_3"/>
    <property type="match status" value="1"/>
</dbReference>
<keyword evidence="5 9" id="KW-0732">Signal</keyword>
<dbReference type="EMBL" id="DSQF01000022">
    <property type="protein sequence ID" value="HGZ44042.1"/>
    <property type="molecule type" value="Genomic_DNA"/>
</dbReference>
<sequence length="922" mass="103943">MPAHRSVLALLALLTISLALPAAAQDRGTISGKVTDRRTGHAIPFASVTLPEARRGGLTDSEGHYQIPGVPAGTWELRIQFLGYKPVSQQVTVVAGRNSVQNFALEDIVVRQEKEVEVTAERRLVEVKQGATVRSVSQQEIRNLPVQTIGDVLQQQAGINTEADQIHVRGGRADETVFVVNGVANRDLVTGQSTAGQLNARSVAEVNVATGAFDVRYGNALSGVVEVRLREGGDRFEGGLTTTAGSYGGRSWQLVAGGPVRVVPGVKNLAAILDLSSSLYETRFRYLGDTSDRFVDHLFGRAFDRPDFRPLRSSYEDAFLGRTFRYGDFFSPAQDNRWAARLGLTWRPSPRDKWNLDLSKRIAIDQGFSRTFINAAGDLGDPAYPWRWARRIEHANTIFEDNVQASLEWRRTLGATGFTEAQVSRYFYAQRRDVLGKHWTEYEEPYDPALPDTAKHRDFFIDTGDDNTWQDRRTISTSVQWSLTQRFRPHEIELGFEHQFQDVQYVTIEDPWVADPDGLGGSHDLWKVRPWVGNVYLRDRLDYEGFTANFGVRADYWFIGREAERAIADTANRNVTAETRDEFFDGTSAFFGRRYKVKLSPRVIVAFPITQNSSFFFNYGQFTQNPSYRYVYSKLTSISSESFPLLGNPNLNPQVSVNYEVGAKHQFLPTAAVNASVFVKDVYDYPVATTFKRQSGTDLSDVLVYLNGHFARSKGFEIEIEKRRAKHWSGRLSYTYQQTKGKSSDPNEAKVIQEGGGDAAETRLSETFVRWNRPHKLTASLDLRFDRDAPARWLERTGLNLYVQGLSGRAFTPATRDFEQSAEPYSDNAPFQIVTDLRVNRWFRFAGRRVDVSLAGTNIFNNYVINRVDRQTGRGRVAGVGEYARSEYTSQGAYEYALQSEVDDPSNYGPGAQWRLSLDYDF</sequence>
<dbReference type="SUPFAM" id="SSF49452">
    <property type="entry name" value="Starch-binding domain-like"/>
    <property type="match status" value="1"/>
</dbReference>
<feature type="domain" description="TonB-dependent receptor plug" evidence="10">
    <location>
        <begin position="130"/>
        <end position="224"/>
    </location>
</feature>
<dbReference type="GO" id="GO:0015344">
    <property type="term" value="F:siderophore uptake transmembrane transporter activity"/>
    <property type="evidence" value="ECO:0007669"/>
    <property type="project" value="TreeGrafter"/>
</dbReference>
<evidence type="ECO:0000313" key="12">
    <source>
        <dbReference type="EMBL" id="HGZ44042.1"/>
    </source>
</evidence>
<keyword evidence="2 8" id="KW-0813">Transport</keyword>
<evidence type="ECO:0000259" key="11">
    <source>
        <dbReference type="Pfam" id="PF14905"/>
    </source>
</evidence>
<evidence type="ECO:0000256" key="4">
    <source>
        <dbReference type="ARBA" id="ARBA00022692"/>
    </source>
</evidence>
<evidence type="ECO:0000256" key="3">
    <source>
        <dbReference type="ARBA" id="ARBA00022452"/>
    </source>
</evidence>
<keyword evidence="4 8" id="KW-0812">Transmembrane</keyword>
<dbReference type="SUPFAM" id="SSF56935">
    <property type="entry name" value="Porins"/>
    <property type="match status" value="1"/>
</dbReference>
<evidence type="ECO:0000256" key="5">
    <source>
        <dbReference type="ARBA" id="ARBA00022729"/>
    </source>
</evidence>
<dbReference type="AlphaFoldDB" id="A0A832I325"/>
<evidence type="ECO:0000256" key="7">
    <source>
        <dbReference type="ARBA" id="ARBA00023237"/>
    </source>
</evidence>
<dbReference type="GO" id="GO:0044718">
    <property type="term" value="P:siderophore transmembrane transport"/>
    <property type="evidence" value="ECO:0007669"/>
    <property type="project" value="TreeGrafter"/>
</dbReference>
<proteinExistence type="inferred from homology"/>